<comment type="caution">
    <text evidence="2">The sequence shown here is derived from an EMBL/GenBank/DDBJ whole genome shotgun (WGS) entry which is preliminary data.</text>
</comment>
<keyword evidence="1" id="KW-0732">Signal</keyword>
<name>A0ABU5IK62_9BURK</name>
<accession>A0ABU5IK62</accession>
<evidence type="ECO:0000313" key="2">
    <source>
        <dbReference type="EMBL" id="MDZ5459285.1"/>
    </source>
</evidence>
<reference evidence="2 3" key="1">
    <citation type="submission" date="2023-11" db="EMBL/GenBank/DDBJ databases">
        <title>Draft genome of Azohydromonas lata strain H1 (DSM1123), a polyhydroxyalkanoate producer.</title>
        <authorList>
            <person name="Traversa D."/>
            <person name="D'Addabbo P."/>
            <person name="Pazzani C."/>
            <person name="Manzari C."/>
            <person name="Chiara M."/>
            <person name="Scrascia M."/>
        </authorList>
    </citation>
    <scope>NUCLEOTIDE SEQUENCE [LARGE SCALE GENOMIC DNA]</scope>
    <source>
        <strain evidence="2 3">H1</strain>
    </source>
</reference>
<organism evidence="2 3">
    <name type="scientific">Azohydromonas lata</name>
    <dbReference type="NCBI Taxonomy" id="45677"/>
    <lineage>
        <taxon>Bacteria</taxon>
        <taxon>Pseudomonadati</taxon>
        <taxon>Pseudomonadota</taxon>
        <taxon>Betaproteobacteria</taxon>
        <taxon>Burkholderiales</taxon>
        <taxon>Sphaerotilaceae</taxon>
        <taxon>Azohydromonas</taxon>
    </lineage>
</organism>
<protein>
    <submittedName>
        <fullName evidence="2">Uncharacterized protein</fullName>
    </submittedName>
</protein>
<feature type="chain" id="PRO_5046472583" evidence="1">
    <location>
        <begin position="21"/>
        <end position="98"/>
    </location>
</feature>
<gene>
    <name evidence="2" type="ORF">SM757_22160</name>
</gene>
<proteinExistence type="predicted"/>
<dbReference type="Proteomes" id="UP001293718">
    <property type="component" value="Unassembled WGS sequence"/>
</dbReference>
<evidence type="ECO:0000256" key="1">
    <source>
        <dbReference type="SAM" id="SignalP"/>
    </source>
</evidence>
<sequence>MKARFIPVLAAAVLSVAAHAQNGIPTTDPRAAIPAPDSLYIADPATRVVITRLLEFHKQQTQESMLLMQRVMQLEGQLNALTARNCNCGTTNQEGGAR</sequence>
<feature type="signal peptide" evidence="1">
    <location>
        <begin position="1"/>
        <end position="20"/>
    </location>
</feature>
<evidence type="ECO:0000313" key="3">
    <source>
        <dbReference type="Proteomes" id="UP001293718"/>
    </source>
</evidence>
<dbReference type="RefSeq" id="WP_322467066.1">
    <property type="nucleotide sequence ID" value="NZ_JAXOJX010000041.1"/>
</dbReference>
<keyword evidence="3" id="KW-1185">Reference proteome</keyword>
<dbReference type="EMBL" id="JAXOJX010000041">
    <property type="protein sequence ID" value="MDZ5459285.1"/>
    <property type="molecule type" value="Genomic_DNA"/>
</dbReference>